<keyword evidence="1" id="KW-1277">Toxin-antitoxin system</keyword>
<dbReference type="RefSeq" id="WP_268153063.1">
    <property type="nucleotide sequence ID" value="NZ_JAPPUW010000019.1"/>
</dbReference>
<comment type="caution">
    <text evidence="2">The sequence shown here is derived from an EMBL/GenBank/DDBJ whole genome shotgun (WGS) entry which is preliminary data.</text>
</comment>
<keyword evidence="3" id="KW-1185">Reference proteome</keyword>
<gene>
    <name evidence="2" type="ORF">EXJ73_21780</name>
</gene>
<sequence>MKHWLHPEAEAELGDAAIYYAQHGSRSIAEAFLLEFERVCELLAENPERGPIGDAGFRLYHFERFPYTVIYEADPQRGLAIYAVAHQRRAPGYWLERP</sequence>
<proteinExistence type="predicted"/>
<dbReference type="Gene3D" id="3.30.2310.20">
    <property type="entry name" value="RelE-like"/>
    <property type="match status" value="1"/>
</dbReference>
<dbReference type="Pfam" id="PF05016">
    <property type="entry name" value="ParE_toxin"/>
    <property type="match status" value="1"/>
</dbReference>
<accession>A0A9X4R6R5</accession>
<evidence type="ECO:0000313" key="3">
    <source>
        <dbReference type="Proteomes" id="UP001152766"/>
    </source>
</evidence>
<organism evidence="2 3">
    <name type="scientific">Pelomonas aquatica</name>
    <dbReference type="NCBI Taxonomy" id="431058"/>
    <lineage>
        <taxon>Bacteria</taxon>
        <taxon>Pseudomonadati</taxon>
        <taxon>Pseudomonadota</taxon>
        <taxon>Betaproteobacteria</taxon>
        <taxon>Burkholderiales</taxon>
        <taxon>Sphaerotilaceae</taxon>
        <taxon>Roseateles</taxon>
    </lineage>
</organism>
<protein>
    <submittedName>
        <fullName evidence="2">Type II toxin-antitoxin system RelE/ParE family toxin</fullName>
    </submittedName>
</protein>
<dbReference type="EMBL" id="SGUG01000052">
    <property type="protein sequence ID" value="MDG0865095.1"/>
    <property type="molecule type" value="Genomic_DNA"/>
</dbReference>
<dbReference type="InterPro" id="IPR007712">
    <property type="entry name" value="RelE/ParE_toxin"/>
</dbReference>
<dbReference type="AlphaFoldDB" id="A0A9X4R6R5"/>
<dbReference type="InterPro" id="IPR035093">
    <property type="entry name" value="RelE/ParE_toxin_dom_sf"/>
</dbReference>
<evidence type="ECO:0000256" key="1">
    <source>
        <dbReference type="ARBA" id="ARBA00022649"/>
    </source>
</evidence>
<dbReference type="Proteomes" id="UP001152766">
    <property type="component" value="Unassembled WGS sequence"/>
</dbReference>
<evidence type="ECO:0000313" key="2">
    <source>
        <dbReference type="EMBL" id="MDG0865095.1"/>
    </source>
</evidence>
<name>A0A9X4R6R5_9BURK</name>
<reference evidence="2" key="1">
    <citation type="submission" date="2019-02" db="EMBL/GenBank/DDBJ databases">
        <title>Draft genome of the type strain Pelomonas aquatica CCUG 52575T.</title>
        <authorList>
            <person name="Gomila M."/>
            <person name="Lalucat J."/>
        </authorList>
    </citation>
    <scope>NUCLEOTIDE SEQUENCE</scope>
    <source>
        <strain evidence="2">CCUG 52575</strain>
    </source>
</reference>